<dbReference type="AlphaFoldDB" id="A0AAP2GAC9"/>
<dbReference type="GeneID" id="49323213"/>
<dbReference type="PANTHER" id="PTHR46246">
    <property type="entry name" value="GUANOSINE-3',5'-BIS(DIPHOSPHATE) 3'-PYROPHOSPHOHYDROLASE MESH1"/>
    <property type="match status" value="1"/>
</dbReference>
<dbReference type="Proteomes" id="UP000245055">
    <property type="component" value="Unassembled WGS sequence"/>
</dbReference>
<reference evidence="2 4" key="1">
    <citation type="submission" date="2018-05" db="EMBL/GenBank/DDBJ databases">
        <title>Genomic diversity of pathogens causing Blackleg of Potato in Pakistan.</title>
        <authorList>
            <person name="Sarfraz S."/>
            <person name="Riaz K."/>
            <person name="Oulghazi S."/>
            <person name="Cigna J."/>
            <person name="Sahi S.T."/>
            <person name="Khan S.H."/>
            <person name="Hameed A."/>
            <person name="Faure D."/>
        </authorList>
    </citation>
    <scope>NUCLEOTIDE SEQUENCE [LARGE SCALE GENOMIC DNA]</scope>
    <source>
        <strain evidence="2 4">SS70</strain>
    </source>
</reference>
<organism evidence="2 4">
    <name type="scientific">Dickeya dianthicola</name>
    <dbReference type="NCBI Taxonomy" id="204039"/>
    <lineage>
        <taxon>Bacteria</taxon>
        <taxon>Pseudomonadati</taxon>
        <taxon>Pseudomonadota</taxon>
        <taxon>Gammaproteobacteria</taxon>
        <taxon>Enterobacterales</taxon>
        <taxon>Pectobacteriaceae</taxon>
        <taxon>Dickeya</taxon>
    </lineage>
</organism>
<gene>
    <name evidence="3" type="ORF">D5077_18595</name>
    <name evidence="2" type="ORF">DF213_11525</name>
</gene>
<feature type="domain" description="HD/PDEase" evidence="1">
    <location>
        <begin position="25"/>
        <end position="135"/>
    </location>
</feature>
<evidence type="ECO:0000313" key="2">
    <source>
        <dbReference type="EMBL" id="PWD73257.1"/>
    </source>
</evidence>
<dbReference type="GO" id="GO:0008893">
    <property type="term" value="F:guanosine-3',5'-bis(diphosphate) 3'-diphosphatase activity"/>
    <property type="evidence" value="ECO:0007669"/>
    <property type="project" value="TreeGrafter"/>
</dbReference>
<dbReference type="Proteomes" id="UP000266633">
    <property type="component" value="Unassembled WGS sequence"/>
</dbReference>
<dbReference type="RefSeq" id="WP_024103976.1">
    <property type="nucleotide sequence ID" value="NZ_CP031560.1"/>
</dbReference>
<dbReference type="InterPro" id="IPR052194">
    <property type="entry name" value="MESH1"/>
</dbReference>
<dbReference type="EMBL" id="QESZ01000015">
    <property type="protein sequence ID" value="PWD73257.1"/>
    <property type="molecule type" value="Genomic_DNA"/>
</dbReference>
<evidence type="ECO:0000313" key="3">
    <source>
        <dbReference type="EMBL" id="RJL67725.1"/>
    </source>
</evidence>
<protein>
    <submittedName>
        <fullName evidence="2">HD domain-containing protein</fullName>
    </submittedName>
</protein>
<keyword evidence="5" id="KW-1185">Reference proteome</keyword>
<accession>A0AAP2GAC9</accession>
<dbReference type="SUPFAM" id="SSF109604">
    <property type="entry name" value="HD-domain/PDEase-like"/>
    <property type="match status" value="1"/>
</dbReference>
<dbReference type="Gene3D" id="1.10.3210.10">
    <property type="entry name" value="Hypothetical protein af1432"/>
    <property type="match status" value="1"/>
</dbReference>
<dbReference type="SMART" id="SM00471">
    <property type="entry name" value="HDc"/>
    <property type="match status" value="1"/>
</dbReference>
<sequence>MDLTERAKQFATQAHQAIDQRRKFTNAPYITHPAAVVELLIQINPTPEMICAAWLHDTVEDTPITLANIEQTFGNIVANYVEMLTDVQTRKYGGERIHRKNANLMHSAQACAEAQSIKLCDLIDNSKTVVEYDPFFACDYLLEMKRLLAVLTKGHPALYLQACKQSDDAIARLNNVLGDESWYQKRWEAYEAHLSLETFIIA</sequence>
<comment type="caution">
    <text evidence="2">The sequence shown here is derived from an EMBL/GenBank/DDBJ whole genome shotgun (WGS) entry which is preliminary data.</text>
</comment>
<dbReference type="EMBL" id="QZDO01000069">
    <property type="protein sequence ID" value="RJL67725.1"/>
    <property type="molecule type" value="Genomic_DNA"/>
</dbReference>
<evidence type="ECO:0000313" key="4">
    <source>
        <dbReference type="Proteomes" id="UP000245055"/>
    </source>
</evidence>
<dbReference type="Pfam" id="PF13328">
    <property type="entry name" value="HD_4"/>
    <property type="match status" value="1"/>
</dbReference>
<reference evidence="3 5" key="2">
    <citation type="submission" date="2018-09" db="EMBL/GenBank/DDBJ databases">
        <title>Phylogenetic diversity of Pectobacterium and Dickeya strains causing blackleg disease of potato in Morocco.</title>
        <authorList>
            <person name="Oulghazi S."/>
            <person name="Moumni M."/>
            <person name="Faure D."/>
        </authorList>
    </citation>
    <scope>NUCLEOTIDE SEQUENCE [LARGE SCALE GENOMIC DNA]</scope>
    <source>
        <strain evidence="3 5">S4.16.03.LID</strain>
    </source>
</reference>
<dbReference type="InterPro" id="IPR003607">
    <property type="entry name" value="HD/PDEase_dom"/>
</dbReference>
<dbReference type="PANTHER" id="PTHR46246:SF1">
    <property type="entry name" value="GUANOSINE-3',5'-BIS(DIPHOSPHATE) 3'-PYROPHOSPHOHYDROLASE MESH1"/>
    <property type="match status" value="1"/>
</dbReference>
<evidence type="ECO:0000313" key="5">
    <source>
        <dbReference type="Proteomes" id="UP000266633"/>
    </source>
</evidence>
<evidence type="ECO:0000259" key="1">
    <source>
        <dbReference type="SMART" id="SM00471"/>
    </source>
</evidence>
<proteinExistence type="predicted"/>
<name>A0AAP2GAC9_9GAMM</name>